<dbReference type="InterPro" id="IPR043429">
    <property type="entry name" value="ArtM/GltK/GlnP/TcyL/YhdX-like"/>
</dbReference>
<evidence type="ECO:0000256" key="2">
    <source>
        <dbReference type="ARBA" id="ARBA00010072"/>
    </source>
</evidence>
<feature type="transmembrane region" description="Helical" evidence="9">
    <location>
        <begin position="126"/>
        <end position="145"/>
    </location>
</feature>
<dbReference type="OrthoDB" id="9814902at2"/>
<evidence type="ECO:0000259" key="10">
    <source>
        <dbReference type="PROSITE" id="PS50928"/>
    </source>
</evidence>
<dbReference type="GO" id="GO:0006865">
    <property type="term" value="P:amino acid transport"/>
    <property type="evidence" value="ECO:0007669"/>
    <property type="project" value="UniProtKB-KW"/>
</dbReference>
<gene>
    <name evidence="11" type="ORF">FVP60_01560</name>
</gene>
<evidence type="ECO:0000256" key="5">
    <source>
        <dbReference type="ARBA" id="ARBA00022692"/>
    </source>
</evidence>
<organism evidence="11 12">
    <name type="scientific">Microbacterium mitrae</name>
    <dbReference type="NCBI Taxonomy" id="664640"/>
    <lineage>
        <taxon>Bacteria</taxon>
        <taxon>Bacillati</taxon>
        <taxon>Actinomycetota</taxon>
        <taxon>Actinomycetes</taxon>
        <taxon>Micrococcales</taxon>
        <taxon>Microbacteriaceae</taxon>
        <taxon>Microbacterium</taxon>
    </lineage>
</organism>
<dbReference type="PROSITE" id="PS50928">
    <property type="entry name" value="ABC_TM1"/>
    <property type="match status" value="1"/>
</dbReference>
<reference evidence="11 12" key="1">
    <citation type="submission" date="2019-08" db="EMBL/GenBank/DDBJ databases">
        <authorList>
            <person name="Dong K."/>
        </authorList>
    </citation>
    <scope>NUCLEOTIDE SEQUENCE [LARGE SCALE GENOMIC DNA]</scope>
    <source>
        <strain evidence="11 12">M4-8</strain>
    </source>
</reference>
<accession>A0A5C8HRN3</accession>
<keyword evidence="6" id="KW-0029">Amino-acid transport</keyword>
<evidence type="ECO:0000256" key="9">
    <source>
        <dbReference type="RuleBase" id="RU363032"/>
    </source>
</evidence>
<evidence type="ECO:0000256" key="6">
    <source>
        <dbReference type="ARBA" id="ARBA00022970"/>
    </source>
</evidence>
<dbReference type="EMBL" id="VRSW01000001">
    <property type="protein sequence ID" value="TXK05703.1"/>
    <property type="molecule type" value="Genomic_DNA"/>
</dbReference>
<dbReference type="CDD" id="cd06261">
    <property type="entry name" value="TM_PBP2"/>
    <property type="match status" value="1"/>
</dbReference>
<evidence type="ECO:0000256" key="3">
    <source>
        <dbReference type="ARBA" id="ARBA00022448"/>
    </source>
</evidence>
<sequence>MALTATQRRRRSLWVQGAIGIVVIAILALIIDWPAVADSFLRFDVIPKLFPTILFPGLVNTLLYTATSFAFGLTLGLILALMRMATFKPYQWIAKVYIEFFRGIPALLVLIGAGFLLPIAFQGLKLPLWATVMIALGSVSAAYMAETLRAGLQAVPKGQIEAARSLGMSHTRAMITIVIPQAFRIVLPPLTNEVILLTKDSSLVYVLGMQAINYDITKIGRDGMITYGGGATAFVVAGLLYLVITVPLSMLARWFERRSEQNSQRTSRKEK</sequence>
<dbReference type="GO" id="GO:0043190">
    <property type="term" value="C:ATP-binding cassette (ABC) transporter complex"/>
    <property type="evidence" value="ECO:0007669"/>
    <property type="project" value="InterPro"/>
</dbReference>
<dbReference type="SUPFAM" id="SSF161098">
    <property type="entry name" value="MetI-like"/>
    <property type="match status" value="1"/>
</dbReference>
<keyword evidence="5 9" id="KW-0812">Transmembrane</keyword>
<dbReference type="AlphaFoldDB" id="A0A5C8HRN3"/>
<dbReference type="GO" id="GO:0022857">
    <property type="term" value="F:transmembrane transporter activity"/>
    <property type="evidence" value="ECO:0007669"/>
    <property type="project" value="InterPro"/>
</dbReference>
<dbReference type="PANTHER" id="PTHR30614:SF20">
    <property type="entry name" value="GLUTAMINE TRANSPORT SYSTEM PERMEASE PROTEIN GLNP"/>
    <property type="match status" value="1"/>
</dbReference>
<feature type="transmembrane region" description="Helical" evidence="9">
    <location>
        <begin position="231"/>
        <end position="255"/>
    </location>
</feature>
<comment type="caution">
    <text evidence="11">The sequence shown here is derived from an EMBL/GenBank/DDBJ whole genome shotgun (WGS) entry which is preliminary data.</text>
</comment>
<dbReference type="NCBIfam" id="TIGR01726">
    <property type="entry name" value="HEQRo_perm_3TM"/>
    <property type="match status" value="1"/>
</dbReference>
<proteinExistence type="inferred from homology"/>
<name>A0A5C8HRN3_9MICO</name>
<keyword evidence="3 9" id="KW-0813">Transport</keyword>
<feature type="transmembrane region" description="Helical" evidence="9">
    <location>
        <begin position="53"/>
        <end position="79"/>
    </location>
</feature>
<dbReference type="PANTHER" id="PTHR30614">
    <property type="entry name" value="MEMBRANE COMPONENT OF AMINO ACID ABC TRANSPORTER"/>
    <property type="match status" value="1"/>
</dbReference>
<evidence type="ECO:0000256" key="8">
    <source>
        <dbReference type="ARBA" id="ARBA00023136"/>
    </source>
</evidence>
<feature type="transmembrane region" description="Helical" evidence="9">
    <location>
        <begin position="100"/>
        <end position="120"/>
    </location>
</feature>
<feature type="domain" description="ABC transmembrane type-1" evidence="10">
    <location>
        <begin position="58"/>
        <end position="252"/>
    </location>
</feature>
<evidence type="ECO:0000256" key="1">
    <source>
        <dbReference type="ARBA" id="ARBA00004651"/>
    </source>
</evidence>
<keyword evidence="7 9" id="KW-1133">Transmembrane helix</keyword>
<protein>
    <submittedName>
        <fullName evidence="11">Amino acid ABC transporter permease</fullName>
    </submittedName>
</protein>
<dbReference type="RefSeq" id="WP_147824514.1">
    <property type="nucleotide sequence ID" value="NZ_BAAARG010000001.1"/>
</dbReference>
<dbReference type="InterPro" id="IPR010065">
    <property type="entry name" value="AA_ABC_transptr_permease_3TM"/>
</dbReference>
<dbReference type="InterPro" id="IPR035906">
    <property type="entry name" value="MetI-like_sf"/>
</dbReference>
<evidence type="ECO:0000313" key="11">
    <source>
        <dbReference type="EMBL" id="TXK05703.1"/>
    </source>
</evidence>
<feature type="transmembrane region" description="Helical" evidence="9">
    <location>
        <begin position="12"/>
        <end position="33"/>
    </location>
</feature>
<dbReference type="Pfam" id="PF00528">
    <property type="entry name" value="BPD_transp_1"/>
    <property type="match status" value="1"/>
</dbReference>
<keyword evidence="12" id="KW-1185">Reference proteome</keyword>
<keyword evidence="8 9" id="KW-0472">Membrane</keyword>
<evidence type="ECO:0000313" key="12">
    <source>
        <dbReference type="Proteomes" id="UP000321196"/>
    </source>
</evidence>
<keyword evidence="4" id="KW-1003">Cell membrane</keyword>
<dbReference type="Gene3D" id="1.10.3720.10">
    <property type="entry name" value="MetI-like"/>
    <property type="match status" value="1"/>
</dbReference>
<dbReference type="Proteomes" id="UP000321196">
    <property type="component" value="Unassembled WGS sequence"/>
</dbReference>
<evidence type="ECO:0000256" key="4">
    <source>
        <dbReference type="ARBA" id="ARBA00022475"/>
    </source>
</evidence>
<dbReference type="InterPro" id="IPR000515">
    <property type="entry name" value="MetI-like"/>
</dbReference>
<comment type="similarity">
    <text evidence="2">Belongs to the binding-protein-dependent transport system permease family. HisMQ subfamily.</text>
</comment>
<comment type="subcellular location">
    <subcellularLocation>
        <location evidence="1 9">Cell membrane</location>
        <topology evidence="1 9">Multi-pass membrane protein</topology>
    </subcellularLocation>
</comment>
<evidence type="ECO:0000256" key="7">
    <source>
        <dbReference type="ARBA" id="ARBA00022989"/>
    </source>
</evidence>